<sequence>MFYVYRPGSLTSLIKKIQCVSKYAVSSVSPIVGSPNHHSM</sequence>
<organism evidence="1 2">
    <name type="scientific">Flagellimonas taeanensis</name>
    <dbReference type="NCBI Taxonomy" id="1005926"/>
    <lineage>
        <taxon>Bacteria</taxon>
        <taxon>Pseudomonadati</taxon>
        <taxon>Bacteroidota</taxon>
        <taxon>Flavobacteriia</taxon>
        <taxon>Flavobacteriales</taxon>
        <taxon>Flavobacteriaceae</taxon>
        <taxon>Flagellimonas</taxon>
    </lineage>
</organism>
<protein>
    <submittedName>
        <fullName evidence="1">Uncharacterized protein</fullName>
    </submittedName>
</protein>
<reference evidence="1 2" key="1">
    <citation type="submission" date="2016-10" db="EMBL/GenBank/DDBJ databases">
        <authorList>
            <person name="Varghese N."/>
            <person name="Submissions S."/>
        </authorList>
    </citation>
    <scope>NUCLEOTIDE SEQUENCE [LARGE SCALE GENOMIC DNA]</scope>
    <source>
        <strain evidence="1 2">DSM 26351</strain>
    </source>
</reference>
<comment type="caution">
    <text evidence="1">The sequence shown here is derived from an EMBL/GenBank/DDBJ whole genome shotgun (WGS) entry which is preliminary data.</text>
</comment>
<evidence type="ECO:0000313" key="1">
    <source>
        <dbReference type="EMBL" id="SFC38738.1"/>
    </source>
</evidence>
<dbReference type="EMBL" id="FOKU01000010">
    <property type="protein sequence ID" value="SFC38738.1"/>
    <property type="molecule type" value="Genomic_DNA"/>
</dbReference>
<keyword evidence="2" id="KW-1185">Reference proteome</keyword>
<proteinExistence type="predicted"/>
<name>A0A1I1IWM2_9FLAO</name>
<evidence type="ECO:0000313" key="2">
    <source>
        <dbReference type="Proteomes" id="UP000198940"/>
    </source>
</evidence>
<gene>
    <name evidence="1" type="ORF">SAMN04487891_11071</name>
</gene>
<accession>A0A1I1IWM2</accession>
<dbReference type="Proteomes" id="UP000198940">
    <property type="component" value="Unassembled WGS sequence"/>
</dbReference>